<sequence length="67" mass="7725">MESTITRLDKFSAPFGKDVTLENVSYENGMRVLRIHIREGNRFTVMDIDEKTASTWGKAMTDWVART</sequence>
<protein>
    <submittedName>
        <fullName evidence="1">Uncharacterized protein</fullName>
    </submittedName>
</protein>
<organism evidence="1">
    <name type="scientific">uncultured bacterium ws085G8</name>
    <dbReference type="NCBI Taxonomy" id="1131825"/>
    <lineage>
        <taxon>Bacteria</taxon>
        <taxon>environmental samples</taxon>
    </lineage>
</organism>
<dbReference type="Pfam" id="PF22295">
    <property type="entry name" value="DUF6967"/>
    <property type="match status" value="1"/>
</dbReference>
<proteinExistence type="predicted"/>
<dbReference type="AlphaFoldDB" id="I1X5A0"/>
<name>I1X5A0_9BACT</name>
<accession>I1X5A0</accession>
<reference evidence="1" key="1">
    <citation type="journal article" date="2012" name="ISME J.">
        <title>Roseobacter clade bacteria are abundant in coastal sediments and encode a novel combination of sulfur oxidation genes.</title>
        <authorList>
            <person name="Lenk S."/>
            <person name="Moraru C."/>
            <person name="Hahnke S."/>
            <person name="Arnds J."/>
            <person name="Richter M."/>
            <person name="Kube M."/>
            <person name="Reinhardt R."/>
            <person name="Brinkhoff T."/>
            <person name="Harder J."/>
            <person name="Amann R."/>
            <person name="Mussmann M."/>
        </authorList>
    </citation>
    <scope>NUCLEOTIDE SEQUENCE</scope>
</reference>
<evidence type="ECO:0000313" key="1">
    <source>
        <dbReference type="EMBL" id="AFI78675.1"/>
    </source>
</evidence>
<gene>
    <name evidence="1" type="ORF">ws085G8_0005</name>
</gene>
<dbReference type="InterPro" id="IPR054240">
    <property type="entry name" value="DUF6967"/>
</dbReference>
<dbReference type="EMBL" id="JQ256788">
    <property type="protein sequence ID" value="AFI78675.1"/>
    <property type="molecule type" value="Genomic_DNA"/>
</dbReference>